<evidence type="ECO:0000313" key="2">
    <source>
        <dbReference type="Proteomes" id="UP000306420"/>
    </source>
</evidence>
<dbReference type="EMBL" id="VBSP01000002">
    <property type="protein sequence ID" value="TLQ49281.1"/>
    <property type="molecule type" value="Genomic_DNA"/>
</dbReference>
<comment type="caution">
    <text evidence="1">The sequence shown here is derived from an EMBL/GenBank/DDBJ whole genome shotgun (WGS) entry which is preliminary data.</text>
</comment>
<evidence type="ECO:0000313" key="1">
    <source>
        <dbReference type="EMBL" id="TLQ49281.1"/>
    </source>
</evidence>
<sequence length="112" mass="13064">MTIKDRIYEALKSVEDKSFYADTDYTGFPRVLFYLISNVPVRYSNKRHSNRIKYQVSYYSDHSLDVETDESLMGIIDALEDKGLLTTNWLEVVSIDEKENSSTYHYMLEVSG</sequence>
<gene>
    <name evidence="1" type="ORF">FEZ33_01205</name>
</gene>
<dbReference type="RefSeq" id="WP_138403563.1">
    <property type="nucleotide sequence ID" value="NZ_VBSP01000002.1"/>
</dbReference>
<organism evidence="1 2">
    <name type="scientific">Ruoffia tabacinasalis</name>
    <dbReference type="NCBI Taxonomy" id="87458"/>
    <lineage>
        <taxon>Bacteria</taxon>
        <taxon>Bacillati</taxon>
        <taxon>Bacillota</taxon>
        <taxon>Bacilli</taxon>
        <taxon>Lactobacillales</taxon>
        <taxon>Aerococcaceae</taxon>
        <taxon>Ruoffia</taxon>
    </lineage>
</organism>
<protein>
    <submittedName>
        <fullName evidence="1">Uncharacterized protein</fullName>
    </submittedName>
</protein>
<name>A0A5R9EIW1_9LACT</name>
<dbReference type="AlphaFoldDB" id="A0A5R9EIW1"/>
<reference evidence="1 2" key="1">
    <citation type="submission" date="2019-05" db="EMBL/GenBank/DDBJ databases">
        <title>The metagenome of a microbial culture collection derived from dairy environment covers the genomic content of the human microbiome.</title>
        <authorList>
            <person name="Roder T."/>
            <person name="Wuthrich D."/>
            <person name="Sattari Z."/>
            <person name="Von Ah U."/>
            <person name="Bar C."/>
            <person name="Ronchi F."/>
            <person name="Macpherson A.J."/>
            <person name="Ganal-Vonarburg S.C."/>
            <person name="Bruggmann R."/>
            <person name="Vergeres G."/>
        </authorList>
    </citation>
    <scope>NUCLEOTIDE SEQUENCE [LARGE SCALE GENOMIC DNA]</scope>
    <source>
        <strain evidence="1 2">FAM 24227</strain>
    </source>
</reference>
<accession>A0A5R9EIW1</accession>
<dbReference type="Proteomes" id="UP000306420">
    <property type="component" value="Unassembled WGS sequence"/>
</dbReference>
<proteinExistence type="predicted"/>